<evidence type="ECO:0000259" key="6">
    <source>
        <dbReference type="Pfam" id="PF00828"/>
    </source>
</evidence>
<sequence>MEMKLPKVIDKRKKRLGRGYGSGKGGHTSSRGQKGQKSRGKVGVIFEGYKVKKSLIKRLPLRRGKDKFKAKAKAIIVDINLLNIFKDGSIVDLDSLIEKKLVNPEDAKTFGVKVLGNGKLEKKLTISLPISKSGALQVEKLGGKVIVSARSSKLKTQS</sequence>
<comment type="similarity">
    <text evidence="1 4">Belongs to the universal ribosomal protein uL15 family.</text>
</comment>
<dbReference type="GO" id="GO:0019843">
    <property type="term" value="F:rRNA binding"/>
    <property type="evidence" value="ECO:0007669"/>
    <property type="project" value="UniProtKB-UniRule"/>
</dbReference>
<keyword evidence="3 4" id="KW-0687">Ribonucleoprotein</keyword>
<keyword evidence="2 4" id="KW-0689">Ribosomal protein</keyword>
<dbReference type="PANTHER" id="PTHR12934">
    <property type="entry name" value="50S RIBOSOMAL PROTEIN L15"/>
    <property type="match status" value="1"/>
</dbReference>
<accession>A0A0H4TFV0</accession>
<protein>
    <recommendedName>
        <fullName evidence="4">Large ribosomal subunit protein uL15</fullName>
    </recommendedName>
</protein>
<gene>
    <name evidence="4" type="primary">rplO</name>
</gene>
<dbReference type="InterPro" id="IPR005749">
    <property type="entry name" value="Ribosomal_uL15_bac-type"/>
</dbReference>
<dbReference type="GO" id="GO:0006412">
    <property type="term" value="P:translation"/>
    <property type="evidence" value="ECO:0007669"/>
    <property type="project" value="UniProtKB-UniRule"/>
</dbReference>
<dbReference type="EMBL" id="KT007080">
    <property type="protein sequence ID" value="AKQ05532.1"/>
    <property type="molecule type" value="Genomic_DNA"/>
</dbReference>
<proteinExistence type="inferred from homology"/>
<evidence type="ECO:0000313" key="7">
    <source>
        <dbReference type="EMBL" id="AKQ05532.1"/>
    </source>
</evidence>
<keyword evidence="4" id="KW-0699">rRNA-binding</keyword>
<organism evidence="7">
    <name type="scientific">uncultured Microgenomates bacterium Rifle_16ft_4_minimus_24053</name>
    <dbReference type="NCBI Taxonomy" id="1665110"/>
    <lineage>
        <taxon>Bacteria</taxon>
        <taxon>Candidatus Microgenomatota</taxon>
        <taxon>environmental samples</taxon>
    </lineage>
</organism>
<comment type="function">
    <text evidence="4">Binds to the 23S rRNA.</text>
</comment>
<dbReference type="HAMAP" id="MF_01341">
    <property type="entry name" value="Ribosomal_uL15"/>
    <property type="match status" value="1"/>
</dbReference>
<evidence type="ECO:0000256" key="5">
    <source>
        <dbReference type="SAM" id="MobiDB-lite"/>
    </source>
</evidence>
<name>A0A0H4TFV0_9BACT</name>
<dbReference type="AlphaFoldDB" id="A0A0H4TFV0"/>
<dbReference type="InterPro" id="IPR021131">
    <property type="entry name" value="Ribosomal_uL15/eL18"/>
</dbReference>
<feature type="domain" description="Large ribosomal subunit protein uL15/eL18" evidence="6">
    <location>
        <begin position="84"/>
        <end position="146"/>
    </location>
</feature>
<reference evidence="7" key="1">
    <citation type="journal article" date="2015" name="ISME J.">
        <title>Aquifer environment selects for microbial species cohorts in sediment and groundwater.</title>
        <authorList>
            <person name="Hug L.A."/>
            <person name="Thomas B.C."/>
            <person name="Brown C.T."/>
            <person name="Frischkorn K.R."/>
            <person name="Williams K.H."/>
            <person name="Tringe S.G."/>
            <person name="Banfield J.F."/>
        </authorList>
    </citation>
    <scope>NUCLEOTIDE SEQUENCE</scope>
</reference>
<dbReference type="SUPFAM" id="SSF52080">
    <property type="entry name" value="Ribosomal proteins L15p and L18e"/>
    <property type="match status" value="1"/>
</dbReference>
<dbReference type="Gene3D" id="3.100.10.10">
    <property type="match status" value="1"/>
</dbReference>
<dbReference type="InterPro" id="IPR036227">
    <property type="entry name" value="Ribosomal_uL15/eL18_sf"/>
</dbReference>
<evidence type="ECO:0000256" key="3">
    <source>
        <dbReference type="ARBA" id="ARBA00023274"/>
    </source>
</evidence>
<dbReference type="NCBIfam" id="TIGR01071">
    <property type="entry name" value="rplO_bact"/>
    <property type="match status" value="1"/>
</dbReference>
<feature type="region of interest" description="Disordered" evidence="5">
    <location>
        <begin position="1"/>
        <end position="40"/>
    </location>
</feature>
<keyword evidence="4" id="KW-0694">RNA-binding</keyword>
<evidence type="ECO:0000256" key="1">
    <source>
        <dbReference type="ARBA" id="ARBA00007320"/>
    </source>
</evidence>
<evidence type="ECO:0000256" key="2">
    <source>
        <dbReference type="ARBA" id="ARBA00022980"/>
    </source>
</evidence>
<dbReference type="GO" id="GO:0022625">
    <property type="term" value="C:cytosolic large ribosomal subunit"/>
    <property type="evidence" value="ECO:0007669"/>
    <property type="project" value="TreeGrafter"/>
</dbReference>
<dbReference type="PANTHER" id="PTHR12934:SF11">
    <property type="entry name" value="LARGE RIBOSOMAL SUBUNIT PROTEIN UL15M"/>
    <property type="match status" value="1"/>
</dbReference>
<dbReference type="InterPro" id="IPR030878">
    <property type="entry name" value="Ribosomal_uL15"/>
</dbReference>
<dbReference type="Pfam" id="PF00828">
    <property type="entry name" value="Ribosomal_L27A"/>
    <property type="match status" value="1"/>
</dbReference>
<comment type="subunit">
    <text evidence="4">Part of the 50S ribosomal subunit.</text>
</comment>
<dbReference type="GO" id="GO:0003735">
    <property type="term" value="F:structural constituent of ribosome"/>
    <property type="evidence" value="ECO:0007669"/>
    <property type="project" value="InterPro"/>
</dbReference>
<evidence type="ECO:0000256" key="4">
    <source>
        <dbReference type="HAMAP-Rule" id="MF_01341"/>
    </source>
</evidence>